<keyword evidence="1" id="KW-1133">Transmembrane helix</keyword>
<organism evidence="2 3">
    <name type="scientific">Sphaeroforma arctica JP610</name>
    <dbReference type="NCBI Taxonomy" id="667725"/>
    <lineage>
        <taxon>Eukaryota</taxon>
        <taxon>Ichthyosporea</taxon>
        <taxon>Ichthyophonida</taxon>
        <taxon>Sphaeroforma</taxon>
    </lineage>
</organism>
<reference evidence="2 3" key="1">
    <citation type="submission" date="2011-02" db="EMBL/GenBank/DDBJ databases">
        <title>The Genome Sequence of Sphaeroforma arctica JP610.</title>
        <authorList>
            <consortium name="The Broad Institute Genome Sequencing Platform"/>
            <person name="Russ C."/>
            <person name="Cuomo C."/>
            <person name="Young S.K."/>
            <person name="Zeng Q."/>
            <person name="Gargeya S."/>
            <person name="Alvarado L."/>
            <person name="Berlin A."/>
            <person name="Chapman S.B."/>
            <person name="Chen Z."/>
            <person name="Freedman E."/>
            <person name="Gellesch M."/>
            <person name="Goldberg J."/>
            <person name="Griggs A."/>
            <person name="Gujja S."/>
            <person name="Heilman E."/>
            <person name="Heiman D."/>
            <person name="Howarth C."/>
            <person name="Mehta T."/>
            <person name="Neiman D."/>
            <person name="Pearson M."/>
            <person name="Roberts A."/>
            <person name="Saif S."/>
            <person name="Shea T."/>
            <person name="Shenoy N."/>
            <person name="Sisk P."/>
            <person name="Stolte C."/>
            <person name="Sykes S."/>
            <person name="White J."/>
            <person name="Yandava C."/>
            <person name="Burger G."/>
            <person name="Gray M.W."/>
            <person name="Holland P.W.H."/>
            <person name="King N."/>
            <person name="Lang F.B.F."/>
            <person name="Roger A.J."/>
            <person name="Ruiz-Trillo I."/>
            <person name="Haas B."/>
            <person name="Nusbaum C."/>
            <person name="Birren B."/>
        </authorList>
    </citation>
    <scope>NUCLEOTIDE SEQUENCE [LARGE SCALE GENOMIC DNA]</scope>
    <source>
        <strain evidence="2 3">JP610</strain>
    </source>
</reference>
<evidence type="ECO:0000313" key="3">
    <source>
        <dbReference type="Proteomes" id="UP000054560"/>
    </source>
</evidence>
<dbReference type="GO" id="GO:0005254">
    <property type="term" value="F:chloride channel activity"/>
    <property type="evidence" value="ECO:0007669"/>
    <property type="project" value="InterPro"/>
</dbReference>
<protein>
    <submittedName>
        <fullName evidence="2">Uncharacterized protein</fullName>
    </submittedName>
</protein>
<dbReference type="AlphaFoldDB" id="A0A0L0FAS7"/>
<dbReference type="Proteomes" id="UP000054560">
    <property type="component" value="Unassembled WGS sequence"/>
</dbReference>
<gene>
    <name evidence="2" type="ORF">SARC_13583</name>
</gene>
<feature type="transmembrane region" description="Helical" evidence="1">
    <location>
        <begin position="30"/>
        <end position="46"/>
    </location>
</feature>
<keyword evidence="3" id="KW-1185">Reference proteome</keyword>
<accession>A0A0L0FAS7</accession>
<evidence type="ECO:0000313" key="2">
    <source>
        <dbReference type="EMBL" id="KNC73860.1"/>
    </source>
</evidence>
<dbReference type="RefSeq" id="XP_014147762.1">
    <property type="nucleotide sequence ID" value="XM_014292287.1"/>
</dbReference>
<dbReference type="eggNOG" id="ENOG502S9YV">
    <property type="taxonomic scope" value="Eukaryota"/>
</dbReference>
<feature type="non-terminal residue" evidence="2">
    <location>
        <position position="88"/>
    </location>
</feature>
<proteinExistence type="predicted"/>
<dbReference type="EMBL" id="KQ245058">
    <property type="protein sequence ID" value="KNC73860.1"/>
    <property type="molecule type" value="Genomic_DNA"/>
</dbReference>
<keyword evidence="1" id="KW-0812">Transmembrane</keyword>
<keyword evidence="1" id="KW-0472">Membrane</keyword>
<evidence type="ECO:0000256" key="1">
    <source>
        <dbReference type="SAM" id="Phobius"/>
    </source>
</evidence>
<dbReference type="GeneID" id="25914087"/>
<name>A0A0L0FAS7_9EUKA</name>
<feature type="transmembrane region" description="Helical" evidence="1">
    <location>
        <begin position="58"/>
        <end position="78"/>
    </location>
</feature>
<sequence>MVVRYNPKRPAQALMRYNGTLWEEVLKDPWFWFFLGVNVTFMVLRYTDVLLKKDAPAIPASTLAIIGSLVSFSSVFFVNDVYKRFHDQ</sequence>